<reference evidence="2 3" key="1">
    <citation type="journal article" date="2020" name="Nat. Commun.">
        <title>Genome of Tripterygium wilfordii and identification of cytochrome P450 involved in triptolide biosynthesis.</title>
        <authorList>
            <person name="Tu L."/>
            <person name="Su P."/>
            <person name="Zhang Z."/>
            <person name="Gao L."/>
            <person name="Wang J."/>
            <person name="Hu T."/>
            <person name="Zhou J."/>
            <person name="Zhang Y."/>
            <person name="Zhao Y."/>
            <person name="Liu Y."/>
            <person name="Song Y."/>
            <person name="Tong Y."/>
            <person name="Lu Y."/>
            <person name="Yang J."/>
            <person name="Xu C."/>
            <person name="Jia M."/>
            <person name="Peters R.J."/>
            <person name="Huang L."/>
            <person name="Gao W."/>
        </authorList>
    </citation>
    <scope>NUCLEOTIDE SEQUENCE [LARGE SCALE GENOMIC DNA]</scope>
    <source>
        <strain evidence="3">cv. XIE 37</strain>
        <tissue evidence="2">Leaf</tissue>
    </source>
</reference>
<comment type="caution">
    <text evidence="2">The sequence shown here is derived from an EMBL/GenBank/DDBJ whole genome shotgun (WGS) entry which is preliminary data.</text>
</comment>
<dbReference type="InterPro" id="IPR006740">
    <property type="entry name" value="DUF604"/>
</dbReference>
<dbReference type="Gene3D" id="3.90.550.50">
    <property type="match status" value="1"/>
</dbReference>
<dbReference type="PANTHER" id="PTHR10811">
    <property type="entry name" value="FRINGE-RELATED"/>
    <property type="match status" value="1"/>
</dbReference>
<dbReference type="InParanoid" id="A0A7J7D8J8"/>
<dbReference type="FunFam" id="3.90.550.50:FF:000006">
    <property type="entry name" value="Fringe-related protein-like"/>
    <property type="match status" value="1"/>
</dbReference>
<protein>
    <submittedName>
        <fullName evidence="2">Uncharacterized protein</fullName>
    </submittedName>
</protein>
<name>A0A7J7D8J8_TRIWF</name>
<accession>A0A7J7D8J8</accession>
<organism evidence="2 3">
    <name type="scientific">Tripterygium wilfordii</name>
    <name type="common">Thunder God vine</name>
    <dbReference type="NCBI Taxonomy" id="458696"/>
    <lineage>
        <taxon>Eukaryota</taxon>
        <taxon>Viridiplantae</taxon>
        <taxon>Streptophyta</taxon>
        <taxon>Embryophyta</taxon>
        <taxon>Tracheophyta</taxon>
        <taxon>Spermatophyta</taxon>
        <taxon>Magnoliopsida</taxon>
        <taxon>eudicotyledons</taxon>
        <taxon>Gunneridae</taxon>
        <taxon>Pentapetalae</taxon>
        <taxon>rosids</taxon>
        <taxon>fabids</taxon>
        <taxon>Celastrales</taxon>
        <taxon>Celastraceae</taxon>
        <taxon>Tripterygium</taxon>
    </lineage>
</organism>
<dbReference type="Proteomes" id="UP000593562">
    <property type="component" value="Unassembled WGS sequence"/>
</dbReference>
<keyword evidence="3" id="KW-1185">Reference proteome</keyword>
<feature type="transmembrane region" description="Helical" evidence="1">
    <location>
        <begin position="20"/>
        <end position="45"/>
    </location>
</feature>
<dbReference type="OrthoDB" id="421979at2759"/>
<dbReference type="EMBL" id="JAAARO010000009">
    <property type="protein sequence ID" value="KAF5742690.1"/>
    <property type="molecule type" value="Genomic_DNA"/>
</dbReference>
<keyword evidence="1" id="KW-0812">Transmembrane</keyword>
<keyword evidence="1" id="KW-0472">Membrane</keyword>
<gene>
    <name evidence="2" type="ORF">HS088_TW09G00742</name>
</gene>
<evidence type="ECO:0000256" key="1">
    <source>
        <dbReference type="SAM" id="Phobius"/>
    </source>
</evidence>
<evidence type="ECO:0000313" key="3">
    <source>
        <dbReference type="Proteomes" id="UP000593562"/>
    </source>
</evidence>
<dbReference type="AlphaFoldDB" id="A0A7J7D8J8"/>
<keyword evidence="1" id="KW-1133">Transmembrane helix</keyword>
<dbReference type="Pfam" id="PF04646">
    <property type="entry name" value="DUF604"/>
    <property type="match status" value="1"/>
</dbReference>
<proteinExistence type="predicted"/>
<sequence>MGKTRLQPSQDSLKSFNFSLLDIFAFLSRVTLIFCLVSSISLVLYSSFATRQHWLRSPALVSKPGPDLGSGPTNISHILFGIGGSAAAWHDRSRYSSLWWKPSITRGFVWFDKIPRDIANIPSTVPPRLSSRDWTKFRYSSSRSAVRIARIIKESFELGLPHVRWFVMGDDDTVFYPENLVSLLRKYDHDQMWYIGGNSESVEQDERHSYDMAFGGGGFAISYVLAEKLVKVFDGCLDRYHYFYGSDQRVWACVSEIGVPLTMARGFHQFDIRGSPYGVLAAHPLTPLISLHHLDYLDPIFPNQTKIDSLKALHNAYRVDPPRILQQSLCYDYSRRWSISISWGYTIRLYLSMIPAMDLQSPLLTFKTWASGMEGPFTFNTRRISPDPCEQPIFYLLDRVEEVERMSGTLTSYNVLDNKCNRTDHVLARTVQRIVVSAMKMDPEYWNKAPQRQCCEIKDRGSMKDQSMRIRIRKCRPQETVTII</sequence>
<evidence type="ECO:0000313" key="2">
    <source>
        <dbReference type="EMBL" id="KAF5742690.1"/>
    </source>
</evidence>